<evidence type="ECO:0000313" key="2">
    <source>
        <dbReference type="EMBL" id="UZW76374.1"/>
    </source>
</evidence>
<keyword evidence="1" id="KW-0812">Transmembrane</keyword>
<organism evidence="2 3">
    <name type="scientific">Alkalimarinus sediminis</name>
    <dbReference type="NCBI Taxonomy" id="1632866"/>
    <lineage>
        <taxon>Bacteria</taxon>
        <taxon>Pseudomonadati</taxon>
        <taxon>Pseudomonadota</taxon>
        <taxon>Gammaproteobacteria</taxon>
        <taxon>Alteromonadales</taxon>
        <taxon>Alteromonadaceae</taxon>
        <taxon>Alkalimarinus</taxon>
    </lineage>
</organism>
<proteinExistence type="predicted"/>
<dbReference type="RefSeq" id="WP_267267846.1">
    <property type="nucleotide sequence ID" value="NZ_CP101527.1"/>
</dbReference>
<feature type="transmembrane region" description="Helical" evidence="1">
    <location>
        <begin position="58"/>
        <end position="77"/>
    </location>
</feature>
<reference evidence="2" key="1">
    <citation type="submission" date="2022-07" db="EMBL/GenBank/DDBJ databases">
        <title>Alkalimarinus sp. nov., isolated from gut of a Alitta virens.</title>
        <authorList>
            <person name="Yang A.I."/>
            <person name="Shin N.-R."/>
        </authorList>
    </citation>
    <scope>NUCLEOTIDE SEQUENCE</scope>
    <source>
        <strain evidence="2">FA028</strain>
    </source>
</reference>
<accession>A0A9E8HKZ7</accession>
<keyword evidence="3" id="KW-1185">Reference proteome</keyword>
<sequence length="87" mass="9792">MSRLLPFILALICFLIAYDVAISEVPYYLDESKSGISRPIMLAARGLHEMFGKFGASLFYGCVGLALLGWSLEKLFIIKNKKDKFIK</sequence>
<protein>
    <submittedName>
        <fullName evidence="2">Uncharacterized protein</fullName>
    </submittedName>
</protein>
<evidence type="ECO:0000313" key="3">
    <source>
        <dbReference type="Proteomes" id="UP001164472"/>
    </source>
</evidence>
<dbReference type="Proteomes" id="UP001164472">
    <property type="component" value="Chromosome"/>
</dbReference>
<keyword evidence="1" id="KW-0472">Membrane</keyword>
<evidence type="ECO:0000256" key="1">
    <source>
        <dbReference type="SAM" id="Phobius"/>
    </source>
</evidence>
<keyword evidence="1" id="KW-1133">Transmembrane helix</keyword>
<dbReference type="AlphaFoldDB" id="A0A9E8HKZ7"/>
<dbReference type="EMBL" id="CP101527">
    <property type="protein sequence ID" value="UZW76374.1"/>
    <property type="molecule type" value="Genomic_DNA"/>
</dbReference>
<dbReference type="KEGG" id="asem:NNL22_07245"/>
<gene>
    <name evidence="2" type="ORF">NNL22_07245</name>
</gene>
<name>A0A9E8HKZ7_9ALTE</name>